<dbReference type="AlphaFoldDB" id="A0A1R1YIR7"/>
<accession>A0A1R1YIR7</accession>
<feature type="non-terminal residue" evidence="1">
    <location>
        <position position="212"/>
    </location>
</feature>
<dbReference type="Proteomes" id="UP000187429">
    <property type="component" value="Unassembled WGS sequence"/>
</dbReference>
<proteinExistence type="predicted"/>
<sequence length="212" mass="24445">MRSFYLIGASVAFFAVNANSTDTFSEILNTNQKPYEKACIPNYLEYVNNYNTDHGNQINNMTDYFPVDGKCKDGNSLRQIRKIFELAKYSINDLFHKILGYDTEIGSEYIISPAEVSLEGCIYRIDIENVNSYNDTMNILQECEFETIGNRFNVNAVIRPKYFAHHLLNINNYNSLSKDYNVQSEFISTIDHIGFEIEAVRMSYENAQKALK</sequence>
<reference evidence="2" key="1">
    <citation type="submission" date="2017-01" db="EMBL/GenBank/DDBJ databases">
        <authorList>
            <person name="Wang Y."/>
            <person name="White M."/>
            <person name="Kvist S."/>
            <person name="Moncalvo J.-M."/>
        </authorList>
    </citation>
    <scope>NUCLEOTIDE SEQUENCE [LARGE SCALE GENOMIC DNA]</scope>
    <source>
        <strain evidence="2">ID-206-W2</strain>
    </source>
</reference>
<dbReference type="OrthoDB" id="5631916at2759"/>
<organism evidence="1 2">
    <name type="scientific">Smittium culicis</name>
    <dbReference type="NCBI Taxonomy" id="133412"/>
    <lineage>
        <taxon>Eukaryota</taxon>
        <taxon>Fungi</taxon>
        <taxon>Fungi incertae sedis</taxon>
        <taxon>Zoopagomycota</taxon>
        <taxon>Kickxellomycotina</taxon>
        <taxon>Harpellomycetes</taxon>
        <taxon>Harpellales</taxon>
        <taxon>Legeriomycetaceae</taxon>
        <taxon>Smittium</taxon>
    </lineage>
</organism>
<gene>
    <name evidence="1" type="ORF">AYI69_g3906</name>
</gene>
<protein>
    <submittedName>
        <fullName evidence="1">Uncharacterized protein</fullName>
    </submittedName>
</protein>
<comment type="caution">
    <text evidence="1">The sequence shown here is derived from an EMBL/GenBank/DDBJ whole genome shotgun (WGS) entry which is preliminary data.</text>
</comment>
<evidence type="ECO:0000313" key="1">
    <source>
        <dbReference type="EMBL" id="OMJ26685.1"/>
    </source>
</evidence>
<keyword evidence="2" id="KW-1185">Reference proteome</keyword>
<evidence type="ECO:0000313" key="2">
    <source>
        <dbReference type="Proteomes" id="UP000187429"/>
    </source>
</evidence>
<dbReference type="EMBL" id="LSSM01001409">
    <property type="protein sequence ID" value="OMJ26685.1"/>
    <property type="molecule type" value="Genomic_DNA"/>
</dbReference>
<name>A0A1R1YIR7_9FUNG</name>